<dbReference type="Gene3D" id="3.40.50.2000">
    <property type="entry name" value="Glycogen Phosphorylase B"/>
    <property type="match status" value="2"/>
</dbReference>
<name>A0A0M8ML36_9FLAO</name>
<dbReference type="EMBL" id="LIYD01000005">
    <property type="protein sequence ID" value="KOS08027.1"/>
    <property type="molecule type" value="Genomic_DNA"/>
</dbReference>
<evidence type="ECO:0000259" key="2">
    <source>
        <dbReference type="Pfam" id="PF13439"/>
    </source>
</evidence>
<dbReference type="InterPro" id="IPR001296">
    <property type="entry name" value="Glyco_trans_1"/>
</dbReference>
<dbReference type="GO" id="GO:0016757">
    <property type="term" value="F:glycosyltransferase activity"/>
    <property type="evidence" value="ECO:0007669"/>
    <property type="project" value="UniProtKB-ARBA"/>
</dbReference>
<dbReference type="CDD" id="cd03811">
    <property type="entry name" value="GT4_GT28_WabH-like"/>
    <property type="match status" value="1"/>
</dbReference>
<feature type="domain" description="Glycosyltransferase subfamily 4-like N-terminal" evidence="2">
    <location>
        <begin position="30"/>
        <end position="187"/>
    </location>
</feature>
<dbReference type="SUPFAM" id="SSF53756">
    <property type="entry name" value="UDP-Glycosyltransferase/glycogen phosphorylase"/>
    <property type="match status" value="1"/>
</dbReference>
<proteinExistence type="predicted"/>
<evidence type="ECO:0008006" key="5">
    <source>
        <dbReference type="Google" id="ProtNLM"/>
    </source>
</evidence>
<dbReference type="Pfam" id="PF13439">
    <property type="entry name" value="Glyco_transf_4"/>
    <property type="match status" value="1"/>
</dbReference>
<evidence type="ECO:0000259" key="1">
    <source>
        <dbReference type="Pfam" id="PF00534"/>
    </source>
</evidence>
<organism evidence="3 4">
    <name type="scientific">Flavobacterium akiainvivens</name>
    <dbReference type="NCBI Taxonomy" id="1202724"/>
    <lineage>
        <taxon>Bacteria</taxon>
        <taxon>Pseudomonadati</taxon>
        <taxon>Bacteroidota</taxon>
        <taxon>Flavobacteriia</taxon>
        <taxon>Flavobacteriales</taxon>
        <taxon>Flavobacteriaceae</taxon>
        <taxon>Flavobacterium</taxon>
    </lineage>
</organism>
<gene>
    <name evidence="3" type="ORF">AM493_19710</name>
</gene>
<dbReference type="InterPro" id="IPR028098">
    <property type="entry name" value="Glyco_trans_4-like_N"/>
</dbReference>
<feature type="domain" description="Glycosyl transferase family 1" evidence="1">
    <location>
        <begin position="214"/>
        <end position="357"/>
    </location>
</feature>
<keyword evidence="4" id="KW-1185">Reference proteome</keyword>
<dbReference type="AlphaFoldDB" id="A0A0M8ML36"/>
<dbReference type="Proteomes" id="UP000037755">
    <property type="component" value="Unassembled WGS sequence"/>
</dbReference>
<accession>A0A0M8ML36</accession>
<dbReference type="PANTHER" id="PTHR12526">
    <property type="entry name" value="GLYCOSYLTRANSFERASE"/>
    <property type="match status" value="1"/>
</dbReference>
<dbReference type="PATRIC" id="fig|1202724.3.peg.4083"/>
<reference evidence="3 4" key="1">
    <citation type="submission" date="2015-08" db="EMBL/GenBank/DDBJ databases">
        <title>Whole genome sequence of Flavobacterium akiainvivens IK-1T, from decaying Wikstroemia oahuensis, an endemic Hawaiian shrub.</title>
        <authorList>
            <person name="Wan X."/>
            <person name="Hou S."/>
            <person name="Saito J."/>
            <person name="Donachie S."/>
        </authorList>
    </citation>
    <scope>NUCLEOTIDE SEQUENCE [LARGE SCALE GENOMIC DNA]</scope>
    <source>
        <strain evidence="3 4">IK-1</strain>
    </source>
</reference>
<evidence type="ECO:0000313" key="3">
    <source>
        <dbReference type="EMBL" id="KOS08027.1"/>
    </source>
</evidence>
<dbReference type="STRING" id="1202724.AM493_19710"/>
<evidence type="ECO:0000313" key="4">
    <source>
        <dbReference type="Proteomes" id="UP000037755"/>
    </source>
</evidence>
<protein>
    <recommendedName>
        <fullName evidence="5">Glycosyl transferase family 1</fullName>
    </recommendedName>
</protein>
<sequence>MFIFAYYNKYTLMLQAKQTKLLLVGDSLAIGGAEKVHAVLSGYFAAQGIEVHNAVIEDMVAYNYSGALLNLGLLKKKHNGLMLKIKRVAQLRSYIKKHRFDYIIDFRMHYRPWQELIMARFVFTVPTVYTVHSYVTHWYLPEKKWLARLTYNTTYGVVAICNKIEETIKKRHGLTNSTTIYNPVDLKYIDAKLAEPHTPLPYKYIMGAGRMDVDNVKQFDKLIAAYAESILPMSDVKLVLLGDGELKEKLQEQAKQQRVADKVVFAGFKENPYPYMRDALFFVLSSRNEGLPMVLIEALACGTPVVSFNCLTGPSEIVEHEENGLLVEGQDYMDLCEAMGHMYVEPELYSHCKANARPSVQKFDINAIGRQWLDYLNIN</sequence>
<comment type="caution">
    <text evidence="3">The sequence shown here is derived from an EMBL/GenBank/DDBJ whole genome shotgun (WGS) entry which is preliminary data.</text>
</comment>
<dbReference type="PANTHER" id="PTHR12526:SF637">
    <property type="entry name" value="GLYCOSYLTRANSFERASE EPSF-RELATED"/>
    <property type="match status" value="1"/>
</dbReference>
<dbReference type="Pfam" id="PF00534">
    <property type="entry name" value="Glycos_transf_1"/>
    <property type="match status" value="1"/>
</dbReference>